<gene>
    <name evidence="1" type="ORF">GCM10022210_48970</name>
</gene>
<reference evidence="2" key="1">
    <citation type="journal article" date="2019" name="Int. J. Syst. Evol. Microbiol.">
        <title>The Global Catalogue of Microorganisms (GCM) 10K type strain sequencing project: providing services to taxonomists for standard genome sequencing and annotation.</title>
        <authorList>
            <consortium name="The Broad Institute Genomics Platform"/>
            <consortium name="The Broad Institute Genome Sequencing Center for Infectious Disease"/>
            <person name="Wu L."/>
            <person name="Ma J."/>
        </authorList>
    </citation>
    <scope>NUCLEOTIDE SEQUENCE [LARGE SCALE GENOMIC DNA]</scope>
    <source>
        <strain evidence="2">JCM 16601</strain>
    </source>
</reference>
<evidence type="ECO:0008006" key="3">
    <source>
        <dbReference type="Google" id="ProtNLM"/>
    </source>
</evidence>
<dbReference type="EMBL" id="BAAAZC010000031">
    <property type="protein sequence ID" value="GAA3989797.1"/>
    <property type="molecule type" value="Genomic_DNA"/>
</dbReference>
<evidence type="ECO:0000313" key="1">
    <source>
        <dbReference type="EMBL" id="GAA3989797.1"/>
    </source>
</evidence>
<keyword evidence="2" id="KW-1185">Reference proteome</keyword>
<dbReference type="Pfam" id="PF14454">
    <property type="entry name" value="Prok_Ub"/>
    <property type="match status" value="1"/>
</dbReference>
<proteinExistence type="predicted"/>
<dbReference type="InterPro" id="IPR032866">
    <property type="entry name" value="Prok_Ub"/>
</dbReference>
<protein>
    <recommendedName>
        <fullName evidence="3">PRTRC system protein C</fullName>
    </recommendedName>
</protein>
<dbReference type="RefSeq" id="WP_259086884.1">
    <property type="nucleotide sequence ID" value="NZ_BAAAZC010000031.1"/>
</dbReference>
<organism evidence="1 2">
    <name type="scientific">Mucilaginibacter dorajii</name>
    <dbReference type="NCBI Taxonomy" id="692994"/>
    <lineage>
        <taxon>Bacteria</taxon>
        <taxon>Pseudomonadati</taxon>
        <taxon>Bacteroidota</taxon>
        <taxon>Sphingobacteriia</taxon>
        <taxon>Sphingobacteriales</taxon>
        <taxon>Sphingobacteriaceae</taxon>
        <taxon>Mucilaginibacter</taxon>
    </lineage>
</organism>
<name>A0ABP7QY94_9SPHI</name>
<dbReference type="NCBIfam" id="TIGR03738">
    <property type="entry name" value="PRTRC_C"/>
    <property type="match status" value="1"/>
</dbReference>
<evidence type="ECO:0000313" key="2">
    <source>
        <dbReference type="Proteomes" id="UP001500742"/>
    </source>
</evidence>
<accession>A0ABP7QY94</accession>
<dbReference type="Proteomes" id="UP001500742">
    <property type="component" value="Unassembled WGS sequence"/>
</dbReference>
<comment type="caution">
    <text evidence="1">The sequence shown here is derived from an EMBL/GenBank/DDBJ whole genome shotgun (WGS) entry which is preliminary data.</text>
</comment>
<sequence>MLATTTLQRVFLHKENNIEIVLTDPGEAFAPEAVMTFYSATYPILTNAKIVGPEIKNDQIQYRFESTMGTKG</sequence>
<dbReference type="InterPro" id="IPR022289">
    <property type="entry name" value="PRTRC_protein-C"/>
</dbReference>